<dbReference type="SUPFAM" id="SSF117281">
    <property type="entry name" value="Kelch motif"/>
    <property type="match status" value="1"/>
</dbReference>
<feature type="non-terminal residue" evidence="1">
    <location>
        <position position="175"/>
    </location>
</feature>
<accession>X6LMR3</accession>
<gene>
    <name evidence="1" type="ORF">RFI_34544</name>
</gene>
<proteinExistence type="predicted"/>
<evidence type="ECO:0000313" key="2">
    <source>
        <dbReference type="Proteomes" id="UP000023152"/>
    </source>
</evidence>
<dbReference type="Proteomes" id="UP000023152">
    <property type="component" value="Unassembled WGS sequence"/>
</dbReference>
<comment type="caution">
    <text evidence="1">The sequence shown here is derived from an EMBL/GenBank/DDBJ whole genome shotgun (WGS) entry which is preliminary data.</text>
</comment>
<dbReference type="Gene3D" id="2.120.10.80">
    <property type="entry name" value="Kelch-type beta propeller"/>
    <property type="match status" value="1"/>
</dbReference>
<evidence type="ECO:0000313" key="1">
    <source>
        <dbReference type="EMBL" id="ETO02869.1"/>
    </source>
</evidence>
<protein>
    <submittedName>
        <fullName evidence="1">Uncharacterized protein</fullName>
    </submittedName>
</protein>
<sequence>MIQRFIACYLIRETREKFDIKLTMKKGVFLKRKCIKQAKNYFFADADKGQKLNVNDQMLSELSILFVFVDHILHQFNIEFVVFMYYILPRLYQNLKKVNNINEMGNRNTTHFQTLKELPTPLSQSQCVLHKYEILICGGYDQRACYSYHTLKNEYKFICKYPIGVGLYGHCVVKL</sequence>
<dbReference type="AlphaFoldDB" id="X6LMR3"/>
<reference evidence="1 2" key="1">
    <citation type="journal article" date="2013" name="Curr. Biol.">
        <title>The Genome of the Foraminiferan Reticulomyxa filosa.</title>
        <authorList>
            <person name="Glockner G."/>
            <person name="Hulsmann N."/>
            <person name="Schleicher M."/>
            <person name="Noegel A.A."/>
            <person name="Eichinger L."/>
            <person name="Gallinger C."/>
            <person name="Pawlowski J."/>
            <person name="Sierra R."/>
            <person name="Euteneuer U."/>
            <person name="Pillet L."/>
            <person name="Moustafa A."/>
            <person name="Platzer M."/>
            <person name="Groth M."/>
            <person name="Szafranski K."/>
            <person name="Schliwa M."/>
        </authorList>
    </citation>
    <scope>NUCLEOTIDE SEQUENCE [LARGE SCALE GENOMIC DNA]</scope>
</reference>
<dbReference type="InterPro" id="IPR015915">
    <property type="entry name" value="Kelch-typ_b-propeller"/>
</dbReference>
<dbReference type="EMBL" id="ASPP01034725">
    <property type="protein sequence ID" value="ETO02869.1"/>
    <property type="molecule type" value="Genomic_DNA"/>
</dbReference>
<keyword evidence="2" id="KW-1185">Reference proteome</keyword>
<name>X6LMR3_RETFI</name>
<organism evidence="1 2">
    <name type="scientific">Reticulomyxa filosa</name>
    <dbReference type="NCBI Taxonomy" id="46433"/>
    <lineage>
        <taxon>Eukaryota</taxon>
        <taxon>Sar</taxon>
        <taxon>Rhizaria</taxon>
        <taxon>Retaria</taxon>
        <taxon>Foraminifera</taxon>
        <taxon>Monothalamids</taxon>
        <taxon>Reticulomyxidae</taxon>
        <taxon>Reticulomyxa</taxon>
    </lineage>
</organism>